<name>A0A0D9XNP0_9ORYZ</name>
<dbReference type="HOGENOM" id="CLU_2797588_0_0_1"/>
<keyword evidence="2" id="KW-1185">Reference proteome</keyword>
<dbReference type="Gramene" id="LPERR11G01520.1">
    <property type="protein sequence ID" value="LPERR11G01520.1"/>
    <property type="gene ID" value="LPERR11G01520"/>
</dbReference>
<dbReference type="EnsemblPlants" id="LPERR11G01520.1">
    <property type="protein sequence ID" value="LPERR11G01520.1"/>
    <property type="gene ID" value="LPERR11G01520"/>
</dbReference>
<protein>
    <submittedName>
        <fullName evidence="1">Uncharacterized protein</fullName>
    </submittedName>
</protein>
<dbReference type="AlphaFoldDB" id="A0A0D9XNP0"/>
<dbReference type="Proteomes" id="UP000032180">
    <property type="component" value="Chromosome 11"/>
</dbReference>
<accession>A0A0D9XNP0</accession>
<reference evidence="1 2" key="1">
    <citation type="submission" date="2012-08" db="EMBL/GenBank/DDBJ databases">
        <title>Oryza genome evolution.</title>
        <authorList>
            <person name="Wing R.A."/>
        </authorList>
    </citation>
    <scope>NUCLEOTIDE SEQUENCE</scope>
</reference>
<organism evidence="1 2">
    <name type="scientific">Leersia perrieri</name>
    <dbReference type="NCBI Taxonomy" id="77586"/>
    <lineage>
        <taxon>Eukaryota</taxon>
        <taxon>Viridiplantae</taxon>
        <taxon>Streptophyta</taxon>
        <taxon>Embryophyta</taxon>
        <taxon>Tracheophyta</taxon>
        <taxon>Spermatophyta</taxon>
        <taxon>Magnoliopsida</taxon>
        <taxon>Liliopsida</taxon>
        <taxon>Poales</taxon>
        <taxon>Poaceae</taxon>
        <taxon>BOP clade</taxon>
        <taxon>Oryzoideae</taxon>
        <taxon>Oryzeae</taxon>
        <taxon>Oryzinae</taxon>
        <taxon>Leersia</taxon>
    </lineage>
</organism>
<sequence length="68" mass="7241">MTVEAIVPVRVRFGKVLRTWTVDVKARCEVTVDKFAGNATAAAGNRGCSVKVVASQSVNSWACVAIFV</sequence>
<evidence type="ECO:0000313" key="2">
    <source>
        <dbReference type="Proteomes" id="UP000032180"/>
    </source>
</evidence>
<proteinExistence type="predicted"/>
<reference evidence="1" key="3">
    <citation type="submission" date="2015-04" db="UniProtKB">
        <authorList>
            <consortium name="EnsemblPlants"/>
        </authorList>
    </citation>
    <scope>IDENTIFICATION</scope>
</reference>
<evidence type="ECO:0000313" key="1">
    <source>
        <dbReference type="EnsemblPlants" id="LPERR11G01520.1"/>
    </source>
</evidence>
<reference evidence="2" key="2">
    <citation type="submission" date="2013-12" db="EMBL/GenBank/DDBJ databases">
        <authorList>
            <person name="Yu Y."/>
            <person name="Lee S."/>
            <person name="de Baynast K."/>
            <person name="Wissotski M."/>
            <person name="Liu L."/>
            <person name="Talag J."/>
            <person name="Goicoechea J."/>
            <person name="Angelova A."/>
            <person name="Jetty R."/>
            <person name="Kudrna D."/>
            <person name="Golser W."/>
            <person name="Rivera L."/>
            <person name="Zhang J."/>
            <person name="Wing R."/>
        </authorList>
    </citation>
    <scope>NUCLEOTIDE SEQUENCE</scope>
</reference>